<name>A0A8X6SWN7_TRICX</name>
<sequence length="101" mass="11525">MFGQCVSKCGVYMCSFVELMNCYGFEFKTDFVKSIPEFQETDEDEENYNESSKGPSNADSFAALETAMEWYELSYSTTAAQENRRPCIEKTKMDNGTAKNK</sequence>
<keyword evidence="3" id="KW-1185">Reference proteome</keyword>
<evidence type="ECO:0000313" key="2">
    <source>
        <dbReference type="EMBL" id="GFY21497.1"/>
    </source>
</evidence>
<dbReference type="AlphaFoldDB" id="A0A8X6SWN7"/>
<feature type="compositionally biased region" description="Acidic residues" evidence="1">
    <location>
        <begin position="39"/>
        <end position="48"/>
    </location>
</feature>
<comment type="caution">
    <text evidence="2">The sequence shown here is derived from an EMBL/GenBank/DDBJ whole genome shotgun (WGS) entry which is preliminary data.</text>
</comment>
<organism evidence="2 3">
    <name type="scientific">Trichonephila clavipes</name>
    <name type="common">Golden silk orbweaver</name>
    <name type="synonym">Nephila clavipes</name>
    <dbReference type="NCBI Taxonomy" id="2585209"/>
    <lineage>
        <taxon>Eukaryota</taxon>
        <taxon>Metazoa</taxon>
        <taxon>Ecdysozoa</taxon>
        <taxon>Arthropoda</taxon>
        <taxon>Chelicerata</taxon>
        <taxon>Arachnida</taxon>
        <taxon>Araneae</taxon>
        <taxon>Araneomorphae</taxon>
        <taxon>Entelegynae</taxon>
        <taxon>Araneoidea</taxon>
        <taxon>Nephilidae</taxon>
        <taxon>Trichonephila</taxon>
    </lineage>
</organism>
<evidence type="ECO:0000256" key="1">
    <source>
        <dbReference type="SAM" id="MobiDB-lite"/>
    </source>
</evidence>
<feature type="compositionally biased region" description="Polar residues" evidence="1">
    <location>
        <begin position="49"/>
        <end position="58"/>
    </location>
</feature>
<evidence type="ECO:0000313" key="3">
    <source>
        <dbReference type="Proteomes" id="UP000887159"/>
    </source>
</evidence>
<dbReference type="Proteomes" id="UP000887159">
    <property type="component" value="Unassembled WGS sequence"/>
</dbReference>
<gene>
    <name evidence="2" type="ORF">TNCV_1166451</name>
</gene>
<feature type="region of interest" description="Disordered" evidence="1">
    <location>
        <begin position="38"/>
        <end position="58"/>
    </location>
</feature>
<accession>A0A8X6SWN7</accession>
<protein>
    <submittedName>
        <fullName evidence="2">Uncharacterized protein</fullName>
    </submittedName>
</protein>
<reference evidence="2" key="1">
    <citation type="submission" date="2020-08" db="EMBL/GenBank/DDBJ databases">
        <title>Multicomponent nature underlies the extraordinary mechanical properties of spider dragline silk.</title>
        <authorList>
            <person name="Kono N."/>
            <person name="Nakamura H."/>
            <person name="Mori M."/>
            <person name="Yoshida Y."/>
            <person name="Ohtoshi R."/>
            <person name="Malay A.D."/>
            <person name="Moran D.A.P."/>
            <person name="Tomita M."/>
            <person name="Numata K."/>
            <person name="Arakawa K."/>
        </authorList>
    </citation>
    <scope>NUCLEOTIDE SEQUENCE</scope>
</reference>
<dbReference type="EMBL" id="BMAU01021358">
    <property type="protein sequence ID" value="GFY21497.1"/>
    <property type="molecule type" value="Genomic_DNA"/>
</dbReference>
<proteinExistence type="predicted"/>